<keyword evidence="4" id="KW-1185">Reference proteome</keyword>
<feature type="transmembrane region" description="Helical" evidence="1">
    <location>
        <begin position="65"/>
        <end position="83"/>
    </location>
</feature>
<evidence type="ECO:0000313" key="3">
    <source>
        <dbReference type="EMBL" id="EFH81770.1"/>
    </source>
</evidence>
<evidence type="ECO:0000313" key="4">
    <source>
        <dbReference type="Proteomes" id="UP000004508"/>
    </source>
</evidence>
<dbReference type="Gene3D" id="3.90.580.10">
    <property type="entry name" value="Zinc finger, CHC2-type domain"/>
    <property type="match status" value="1"/>
</dbReference>
<dbReference type="EMBL" id="ADVG01000004">
    <property type="protein sequence ID" value="EFH81770.1"/>
    <property type="molecule type" value="Genomic_DNA"/>
</dbReference>
<comment type="caution">
    <text evidence="3">The sequence shown here is derived from an EMBL/GenBank/DDBJ whole genome shotgun (WGS) entry which is preliminary data.</text>
</comment>
<evidence type="ECO:0000256" key="1">
    <source>
        <dbReference type="SAM" id="Phobius"/>
    </source>
</evidence>
<reference evidence="3 4" key="1">
    <citation type="journal article" date="2011" name="Stand. Genomic Sci.">
        <title>Non-contiguous finished genome sequence and contextual data of the filamentous soil bacterium Ktedonobacter racemifer type strain (SOSP1-21).</title>
        <authorList>
            <person name="Chang Y.J."/>
            <person name="Land M."/>
            <person name="Hauser L."/>
            <person name="Chertkov O."/>
            <person name="Del Rio T.G."/>
            <person name="Nolan M."/>
            <person name="Copeland A."/>
            <person name="Tice H."/>
            <person name="Cheng J.F."/>
            <person name="Lucas S."/>
            <person name="Han C."/>
            <person name="Goodwin L."/>
            <person name="Pitluck S."/>
            <person name="Ivanova N."/>
            <person name="Ovchinikova G."/>
            <person name="Pati A."/>
            <person name="Chen A."/>
            <person name="Palaniappan K."/>
            <person name="Mavromatis K."/>
            <person name="Liolios K."/>
            <person name="Brettin T."/>
            <person name="Fiebig A."/>
            <person name="Rohde M."/>
            <person name="Abt B."/>
            <person name="Goker M."/>
            <person name="Detter J.C."/>
            <person name="Woyke T."/>
            <person name="Bristow J."/>
            <person name="Eisen J.A."/>
            <person name="Markowitz V."/>
            <person name="Hugenholtz P."/>
            <person name="Kyrpides N.C."/>
            <person name="Klenk H.P."/>
            <person name="Lapidus A."/>
        </authorList>
    </citation>
    <scope>NUCLEOTIDE SEQUENCE [LARGE SCALE GENOMIC DNA]</scope>
    <source>
        <strain evidence="4">DSM 44963</strain>
    </source>
</reference>
<evidence type="ECO:0000259" key="2">
    <source>
        <dbReference type="Pfam" id="PF22548"/>
    </source>
</evidence>
<sequence length="416" mass="46090">MIFSQRSIVNNVACGAVGRHIAKTGKRVHKRNEQGDFTSGWPGVRMNGSVRLNGIFGAQKGTFKAFLLISSLGTYYFCLWVVLPEKGGDAVAFSRDDLAVLVKTCIGRRNDYAVQREDGGYLRAGRAMTYDLVAAHLAGQVTLGTYVIDEQGSCRFAVLDSDKRGGLVDLVGVQERLAIDGIASSLEASRRGGHLWVFLASRVSPLQLRRWLLPYCPEGMEFFPKQDDALAGPGSLVRLPLGVHRLTGERYPFVLLDRSEGFRRLVPVASDVGASLAWLSTVQRVTPPAAITSPEREHAGDATKKNTLQKNAAVLTRPSSRMTIQQWCAQQDSVSIIGRYVDLNAKGLGFCPFGWHHSDGKDTRRSLWVYQPKGSDLCCWYCHAWQRGGSVFDFLRLYHGLEARELWRRIQEGGTL</sequence>
<proteinExistence type="predicted"/>
<dbReference type="InterPro" id="IPR036977">
    <property type="entry name" value="DNA_primase_Znf_CHC2"/>
</dbReference>
<dbReference type="InParanoid" id="D6TYY0"/>
<dbReference type="GO" id="GO:0006260">
    <property type="term" value="P:DNA replication"/>
    <property type="evidence" value="ECO:0007669"/>
    <property type="project" value="InterPro"/>
</dbReference>
<dbReference type="AlphaFoldDB" id="D6TYY0"/>
<dbReference type="SUPFAM" id="SSF57783">
    <property type="entry name" value="Zinc beta-ribbon"/>
    <property type="match status" value="1"/>
</dbReference>
<dbReference type="GO" id="GO:0008270">
    <property type="term" value="F:zinc ion binding"/>
    <property type="evidence" value="ECO:0007669"/>
    <property type="project" value="InterPro"/>
</dbReference>
<organism evidence="3 4">
    <name type="scientific">Ktedonobacter racemifer DSM 44963</name>
    <dbReference type="NCBI Taxonomy" id="485913"/>
    <lineage>
        <taxon>Bacteria</taxon>
        <taxon>Bacillati</taxon>
        <taxon>Chloroflexota</taxon>
        <taxon>Ktedonobacteria</taxon>
        <taxon>Ktedonobacterales</taxon>
        <taxon>Ktedonobacteraceae</taxon>
        <taxon>Ktedonobacter</taxon>
    </lineage>
</organism>
<gene>
    <name evidence="3" type="ORF">Krac_2517</name>
</gene>
<dbReference type="GO" id="GO:0003677">
    <property type="term" value="F:DNA binding"/>
    <property type="evidence" value="ECO:0007669"/>
    <property type="project" value="InterPro"/>
</dbReference>
<dbReference type="Pfam" id="PF22548">
    <property type="entry name" value="AEP-TOTE"/>
    <property type="match status" value="1"/>
</dbReference>
<keyword evidence="1" id="KW-1133">Transmembrane helix</keyword>
<accession>D6TYY0</accession>
<dbReference type="Proteomes" id="UP000004508">
    <property type="component" value="Unassembled WGS sequence"/>
</dbReference>
<keyword evidence="1" id="KW-0472">Membrane</keyword>
<dbReference type="STRING" id="485913.Krac_2517"/>
<dbReference type="InterPro" id="IPR054347">
    <property type="entry name" value="TOTE_primase"/>
</dbReference>
<name>D6TYY0_KTERA</name>
<keyword evidence="1" id="KW-0812">Transmembrane</keyword>
<dbReference type="eggNOG" id="COG4951">
    <property type="taxonomic scope" value="Bacteria"/>
</dbReference>
<protein>
    <submittedName>
        <fullName evidence="3">Zinc finger CHC2-family protein</fullName>
    </submittedName>
</protein>
<feature type="domain" description="TOTE conflict system primase" evidence="2">
    <location>
        <begin position="127"/>
        <end position="254"/>
    </location>
</feature>